<keyword evidence="2" id="KW-0560">Oxidoreductase</keyword>
<dbReference type="Pfam" id="PF22725">
    <property type="entry name" value="GFO_IDH_MocA_C3"/>
    <property type="match status" value="1"/>
</dbReference>
<dbReference type="SUPFAM" id="SSF55347">
    <property type="entry name" value="Glyceraldehyde-3-phosphate dehydrogenase-like, C-terminal domain"/>
    <property type="match status" value="1"/>
</dbReference>
<gene>
    <name evidence="5" type="ORF">GCM10010302_39650</name>
</gene>
<evidence type="ECO:0000256" key="1">
    <source>
        <dbReference type="ARBA" id="ARBA00010928"/>
    </source>
</evidence>
<comment type="caution">
    <text evidence="5">The sequence shown here is derived from an EMBL/GenBank/DDBJ whole genome shotgun (WGS) entry which is preliminary data.</text>
</comment>
<sequence>MSGEGLRIGVLGCADIAARRTIPAVRAAGLRLAAVASRTGEKARAFGDRFAVEAVTGYERLLEREDVDAVYIPLPIALHERWATAALEAGKHVLVEKAATATAAAARRLTALAADRGLLLMENFTFLRHAQHAEVRRLVAEGAIGRPRLFTGEFGFPLADRSTIRHHPELGGGSLLDAGCYPVRAAQLFLGDTVSVLGSTLGMDADAGVDIAGTALLADADGLAAQCSFGFAHAYRNTYALWGESGRISLSWAFTPPASTRPVLRIERQDHVEERTLGADDQWANTLRHFAGLTARPAGHAREHERIVRQAALLEAVAGRAHTTG</sequence>
<dbReference type="PANTHER" id="PTHR22604:SF105">
    <property type="entry name" value="TRANS-1,2-DIHYDROBENZENE-1,2-DIOL DEHYDROGENASE"/>
    <property type="match status" value="1"/>
</dbReference>
<name>A0ABN0VFR1_9ACTN</name>
<evidence type="ECO:0000259" key="3">
    <source>
        <dbReference type="Pfam" id="PF01408"/>
    </source>
</evidence>
<dbReference type="Proteomes" id="UP001501867">
    <property type="component" value="Unassembled WGS sequence"/>
</dbReference>
<comment type="similarity">
    <text evidence="1">Belongs to the Gfo/Idh/MocA family.</text>
</comment>
<dbReference type="PANTHER" id="PTHR22604">
    <property type="entry name" value="OXIDOREDUCTASES"/>
    <property type="match status" value="1"/>
</dbReference>
<dbReference type="InterPro" id="IPR055170">
    <property type="entry name" value="GFO_IDH_MocA-like_dom"/>
</dbReference>
<protein>
    <submittedName>
        <fullName evidence="5">Gfo/Idh/MocA family oxidoreductase</fullName>
    </submittedName>
</protein>
<dbReference type="EMBL" id="BAAABV010000018">
    <property type="protein sequence ID" value="GAA0297067.1"/>
    <property type="molecule type" value="Genomic_DNA"/>
</dbReference>
<accession>A0ABN0VFR1</accession>
<dbReference type="InterPro" id="IPR050984">
    <property type="entry name" value="Gfo/Idh/MocA_domain"/>
</dbReference>
<evidence type="ECO:0000256" key="2">
    <source>
        <dbReference type="ARBA" id="ARBA00023002"/>
    </source>
</evidence>
<dbReference type="Pfam" id="PF01408">
    <property type="entry name" value="GFO_IDH_MocA"/>
    <property type="match status" value="1"/>
</dbReference>
<dbReference type="InterPro" id="IPR000683">
    <property type="entry name" value="Gfo/Idh/MocA-like_OxRdtase_N"/>
</dbReference>
<dbReference type="Gene3D" id="3.30.360.10">
    <property type="entry name" value="Dihydrodipicolinate Reductase, domain 2"/>
    <property type="match status" value="1"/>
</dbReference>
<dbReference type="Gene3D" id="3.40.50.720">
    <property type="entry name" value="NAD(P)-binding Rossmann-like Domain"/>
    <property type="match status" value="1"/>
</dbReference>
<reference evidence="5 6" key="1">
    <citation type="journal article" date="2019" name="Int. J. Syst. Evol. Microbiol.">
        <title>The Global Catalogue of Microorganisms (GCM) 10K type strain sequencing project: providing services to taxonomists for standard genome sequencing and annotation.</title>
        <authorList>
            <consortium name="The Broad Institute Genomics Platform"/>
            <consortium name="The Broad Institute Genome Sequencing Center for Infectious Disease"/>
            <person name="Wu L."/>
            <person name="Ma J."/>
        </authorList>
    </citation>
    <scope>NUCLEOTIDE SEQUENCE [LARGE SCALE GENOMIC DNA]</scope>
    <source>
        <strain evidence="5 6">JCM 4505</strain>
    </source>
</reference>
<evidence type="ECO:0000313" key="5">
    <source>
        <dbReference type="EMBL" id="GAA0297067.1"/>
    </source>
</evidence>
<feature type="domain" description="GFO/IDH/MocA-like oxidoreductase" evidence="4">
    <location>
        <begin position="133"/>
        <end position="248"/>
    </location>
</feature>
<evidence type="ECO:0000259" key="4">
    <source>
        <dbReference type="Pfam" id="PF22725"/>
    </source>
</evidence>
<evidence type="ECO:0000313" key="6">
    <source>
        <dbReference type="Proteomes" id="UP001501867"/>
    </source>
</evidence>
<dbReference type="SUPFAM" id="SSF51735">
    <property type="entry name" value="NAD(P)-binding Rossmann-fold domains"/>
    <property type="match status" value="1"/>
</dbReference>
<keyword evidence="6" id="KW-1185">Reference proteome</keyword>
<proteinExistence type="inferred from homology"/>
<organism evidence="5 6">
    <name type="scientific">Streptomyces polychromogenes</name>
    <dbReference type="NCBI Taxonomy" id="67342"/>
    <lineage>
        <taxon>Bacteria</taxon>
        <taxon>Bacillati</taxon>
        <taxon>Actinomycetota</taxon>
        <taxon>Actinomycetes</taxon>
        <taxon>Kitasatosporales</taxon>
        <taxon>Streptomycetaceae</taxon>
        <taxon>Streptomyces</taxon>
    </lineage>
</organism>
<dbReference type="InterPro" id="IPR036291">
    <property type="entry name" value="NAD(P)-bd_dom_sf"/>
</dbReference>
<feature type="domain" description="Gfo/Idh/MocA-like oxidoreductase N-terminal" evidence="3">
    <location>
        <begin position="6"/>
        <end position="124"/>
    </location>
</feature>
<dbReference type="RefSeq" id="WP_344160991.1">
    <property type="nucleotide sequence ID" value="NZ_BAAABV010000018.1"/>
</dbReference>